<accession>A0A968GGU4</accession>
<sequence>MKRESVGAWMALVQEQITPMIYERREQFLLALLVILSGKHLGLRGRRGVGKSFFTQLLEPLTPFAGYPSITELASDASFDNALVVEVSGLTQENSLMQMVHDRLRTWALPIPEFSLVSVIEEARSVPIPAEILSILTKSALELGISARDWADYIDVMTVSAYYNEREIVDWADVSVVRKLGFAVPMVSENGQYSLIDKELTLLELDLENQYRQQQSARKLRRFSLMIKGQESETCRFLYNGEESHMLLSSYQQLLIHRDRYISLSFYQPSGYGLAARPFKESFKLSDDFTLVDSEGRYYELLTEQIPATRHLSLLTQQYIGAQLDAILQKLLEIAKSQHKEIKNIFLVEELGSTGIAPEVHDYNIMHRIRAIKAKISG</sequence>
<protein>
    <submittedName>
        <fullName evidence="1">Uncharacterized protein</fullName>
    </submittedName>
</protein>
<dbReference type="Proteomes" id="UP000778951">
    <property type="component" value="Unassembled WGS sequence"/>
</dbReference>
<dbReference type="EMBL" id="JAATLM010000001">
    <property type="protein sequence ID" value="NIZ68792.1"/>
    <property type="molecule type" value="Genomic_DNA"/>
</dbReference>
<name>A0A968GGU4_9SPIO</name>
<dbReference type="AlphaFoldDB" id="A0A968GGU4"/>
<dbReference type="RefSeq" id="WP_167694910.1">
    <property type="nucleotide sequence ID" value="NZ_CP118181.1"/>
</dbReference>
<reference evidence="1" key="1">
    <citation type="submission" date="2020-03" db="EMBL/GenBank/DDBJ databases">
        <title>Spirochaetal bacteria isolated from arthropods constitute a novel genus Entomospira genus novum within the order Spirochaetales.</title>
        <authorList>
            <person name="Grana-Miraglia L."/>
            <person name="Sikutova S."/>
            <person name="Fingerle V."/>
            <person name="Sing A."/>
            <person name="Castillo-Ramirez S."/>
            <person name="Margos G."/>
            <person name="Rudolf I."/>
        </authorList>
    </citation>
    <scope>NUCLEOTIDE SEQUENCE</scope>
    <source>
        <strain evidence="1">BR149</strain>
    </source>
</reference>
<organism evidence="1 2">
    <name type="scientific">Entomospira culicis</name>
    <dbReference type="NCBI Taxonomy" id="2719989"/>
    <lineage>
        <taxon>Bacteria</taxon>
        <taxon>Pseudomonadati</taxon>
        <taxon>Spirochaetota</taxon>
        <taxon>Spirochaetia</taxon>
        <taxon>Spirochaetales</taxon>
        <taxon>Spirochaetaceae</taxon>
        <taxon>Entomospira</taxon>
    </lineage>
</organism>
<evidence type="ECO:0000313" key="1">
    <source>
        <dbReference type="EMBL" id="NIZ68792.1"/>
    </source>
</evidence>
<comment type="caution">
    <text evidence="1">The sequence shown here is derived from an EMBL/GenBank/DDBJ whole genome shotgun (WGS) entry which is preliminary data.</text>
</comment>
<keyword evidence="2" id="KW-1185">Reference proteome</keyword>
<evidence type="ECO:0000313" key="2">
    <source>
        <dbReference type="Proteomes" id="UP000778951"/>
    </source>
</evidence>
<proteinExistence type="predicted"/>
<gene>
    <name evidence="1" type="ORF">HCT48_00970</name>
</gene>